<accession>A0A1W6D1L9</accession>
<sequence length="792" mass="82016">MSIREILTTLDYGPAPEDASAVRGWLAARDGWGQFIDGAFTAHDPARAIAVENPATGEVIAAVTAADAAELDRAVAAATRALPGWQALGPTGRARFLYALARAVQKRERFLSVLETIDNGKPIRESRDIDIPLVARHFYHHAGWAAALPAMFPGMEPVGVCAQVIPWNFPLLMLAWKVAPALAAGNTVVLKPAEQTPLTALAFAEICAEIGLPAGVLNIVTGAGETGAALVSHPGIAKVAFTGSTEVGRAIRRATAGQGKSLTLELGGKSPFIVFASADLDAAVEGVVDGIWFNGGQVCCAGSRLLVQEPLAERFQARLAARLAGLRVGDPLDKSTDIGAIVSAEQLSRINGLLNIGRAEGAVIHQSGPVPEGGHFCAPGFVTGAATASTLQTVEIFGPIATLTTFRTPDEAVELANNTAYGLAASIWAQDIDTAMDAAAKVKAGVVWINGTNLFDAAAPFGGMRESGFGREGGAEGMLAYLRRPGADDVADDGAEAGPVDLSPAPAPASGMRGNDAPALDRTIKLFIGGRQVRADGGASYALRGPQGVFGAAALGGRKDIRNAVEAARKAAGWSSQAGHNRAQVLWFMAENMDQRRETLARALALTGTPDAEAEIAASIDRLGLIAGLADKLAGRVQSTRARHLTVSLAEPWGVMGLACPHRQPLLSMVTMIGAAIAMGNRVVCIPDPRQAWLAADLAQLCDSSDVPGGVVNLVTGDSAALAEVLALHDDVDALWHQGAPGLTARLEAAAAGNLKPVIRHAVADWAMDPAALLALIAAGQQVKTIWVPYGA</sequence>
<dbReference type="InterPro" id="IPR011408">
    <property type="entry name" value="Aldehyde_DH"/>
</dbReference>
<dbReference type="AlphaFoldDB" id="A0A1W6D1L9"/>
<dbReference type="Pfam" id="PF00171">
    <property type="entry name" value="Aldedh"/>
    <property type="match status" value="2"/>
</dbReference>
<evidence type="ECO:0000256" key="2">
    <source>
        <dbReference type="ARBA" id="ARBA00023002"/>
    </source>
</evidence>
<dbReference type="Proteomes" id="UP000193017">
    <property type="component" value="Plasmid unnamed"/>
</dbReference>
<evidence type="ECO:0000256" key="3">
    <source>
        <dbReference type="PIRNR" id="PIRNR036490"/>
    </source>
</evidence>
<dbReference type="InterPro" id="IPR016163">
    <property type="entry name" value="Ald_DH_C"/>
</dbReference>
<dbReference type="SUPFAM" id="SSF53720">
    <property type="entry name" value="ALDH-like"/>
    <property type="match status" value="2"/>
</dbReference>
<name>A0A1W6D1L9_9RHOB</name>
<keyword evidence="2 5" id="KW-0560">Oxidoreductase</keyword>
<organism evidence="8 9">
    <name type="scientific">Paracoccus contaminans</name>
    <dbReference type="NCBI Taxonomy" id="1945662"/>
    <lineage>
        <taxon>Bacteria</taxon>
        <taxon>Pseudomonadati</taxon>
        <taxon>Pseudomonadota</taxon>
        <taxon>Alphaproteobacteria</taxon>
        <taxon>Rhodobacterales</taxon>
        <taxon>Paracoccaceae</taxon>
        <taxon>Paracoccus</taxon>
    </lineage>
</organism>
<dbReference type="PROSITE" id="PS00687">
    <property type="entry name" value="ALDEHYDE_DEHYDR_GLU"/>
    <property type="match status" value="1"/>
</dbReference>
<geneLocation type="plasmid" evidence="8 9">
    <name>unnamed</name>
</geneLocation>
<evidence type="ECO:0000313" key="9">
    <source>
        <dbReference type="Proteomes" id="UP000193017"/>
    </source>
</evidence>
<dbReference type="InterPro" id="IPR029510">
    <property type="entry name" value="Ald_DH_CS_GLU"/>
</dbReference>
<feature type="region of interest" description="Disordered" evidence="6">
    <location>
        <begin position="490"/>
        <end position="514"/>
    </location>
</feature>
<evidence type="ECO:0000259" key="7">
    <source>
        <dbReference type="Pfam" id="PF00171"/>
    </source>
</evidence>
<feature type="active site" evidence="4">
    <location>
        <position position="265"/>
    </location>
</feature>
<feature type="domain" description="Aldehyde dehydrogenase" evidence="7">
    <location>
        <begin position="549"/>
        <end position="759"/>
    </location>
</feature>
<feature type="domain" description="Aldehyde dehydrogenase" evidence="7">
    <location>
        <begin position="44"/>
        <end position="483"/>
    </location>
</feature>
<dbReference type="Gene3D" id="3.40.309.10">
    <property type="entry name" value="Aldehyde Dehydrogenase, Chain A, domain 2"/>
    <property type="match status" value="1"/>
</dbReference>
<dbReference type="InterPro" id="IPR015590">
    <property type="entry name" value="Aldehyde_DH_dom"/>
</dbReference>
<evidence type="ECO:0000256" key="4">
    <source>
        <dbReference type="PROSITE-ProRule" id="PRU10007"/>
    </source>
</evidence>
<dbReference type="PANTHER" id="PTHR11699">
    <property type="entry name" value="ALDEHYDE DEHYDROGENASE-RELATED"/>
    <property type="match status" value="1"/>
</dbReference>
<reference evidence="8 9" key="1">
    <citation type="submission" date="2017-03" db="EMBL/GenBank/DDBJ databases">
        <title>Genome sequence of Paracoccus contaminans isolated from a water microcosm.</title>
        <authorList>
            <person name="Aurass P."/>
            <person name="Karste S."/>
            <person name="Trost E."/>
            <person name="Glaeser S.P."/>
            <person name="Kaempfer P."/>
            <person name="Flieger A."/>
        </authorList>
    </citation>
    <scope>NUCLEOTIDE SEQUENCE [LARGE SCALE GENOMIC DNA]</scope>
    <source>
        <strain evidence="9">RKI 16-01929T\LMG 29738T\CCM 8701T\CIP 111112T</strain>
        <plasmid evidence="9">Plasmid unnamed</plasmid>
    </source>
</reference>
<dbReference type="Gene3D" id="3.40.605.10">
    <property type="entry name" value="Aldehyde Dehydrogenase, Chain A, domain 1"/>
    <property type="match status" value="2"/>
</dbReference>
<protein>
    <submittedName>
        <fullName evidence="8">Aldehyde dehydrogenase</fullName>
    </submittedName>
</protein>
<dbReference type="RefSeq" id="WP_085379007.1">
    <property type="nucleotide sequence ID" value="NZ_CP020613.1"/>
</dbReference>
<comment type="similarity">
    <text evidence="1 3 5">Belongs to the aldehyde dehydrogenase family.</text>
</comment>
<dbReference type="InterPro" id="IPR016162">
    <property type="entry name" value="Ald_DH_N"/>
</dbReference>
<dbReference type="KEGG" id="pcon:B0A89_14290"/>
<proteinExistence type="inferred from homology"/>
<keyword evidence="8" id="KW-0614">Plasmid</keyword>
<evidence type="ECO:0000256" key="1">
    <source>
        <dbReference type="ARBA" id="ARBA00009986"/>
    </source>
</evidence>
<dbReference type="FunFam" id="3.40.605.10:FF:000007">
    <property type="entry name" value="NAD/NADP-dependent betaine aldehyde dehydrogenase"/>
    <property type="match status" value="1"/>
</dbReference>
<keyword evidence="9" id="KW-1185">Reference proteome</keyword>
<evidence type="ECO:0000313" key="8">
    <source>
        <dbReference type="EMBL" id="ARJ70995.1"/>
    </source>
</evidence>
<dbReference type="EMBL" id="CP020613">
    <property type="protein sequence ID" value="ARJ70995.1"/>
    <property type="molecule type" value="Genomic_DNA"/>
</dbReference>
<dbReference type="PIRSF" id="PIRSF036490">
    <property type="entry name" value="Aldedh_dupl"/>
    <property type="match status" value="1"/>
</dbReference>
<evidence type="ECO:0000256" key="5">
    <source>
        <dbReference type="RuleBase" id="RU003345"/>
    </source>
</evidence>
<dbReference type="OrthoDB" id="9812625at2"/>
<dbReference type="InterPro" id="IPR016161">
    <property type="entry name" value="Ald_DH/histidinol_DH"/>
</dbReference>
<dbReference type="GO" id="GO:0016620">
    <property type="term" value="F:oxidoreductase activity, acting on the aldehyde or oxo group of donors, NAD or NADP as acceptor"/>
    <property type="evidence" value="ECO:0007669"/>
    <property type="project" value="UniProtKB-UniRule"/>
</dbReference>
<evidence type="ECO:0000256" key="6">
    <source>
        <dbReference type="SAM" id="MobiDB-lite"/>
    </source>
</evidence>
<gene>
    <name evidence="8" type="ORF">B0A89_14290</name>
</gene>